<dbReference type="EMBL" id="CP118627">
    <property type="protein sequence ID" value="WEA14684.1"/>
    <property type="molecule type" value="Genomic_DNA"/>
</dbReference>
<reference evidence="2" key="2">
    <citation type="submission" date="2023-04" db="EMBL/GenBank/DDBJ databases">
        <title>Genomic analysis of Lactococcus garvieae isolates.</title>
        <authorList>
            <person name="Zhanghang C."/>
        </authorList>
    </citation>
    <scope>NUCLEOTIDE SEQUENCE</scope>
    <source>
        <strain evidence="2">ZB-1</strain>
    </source>
</reference>
<organism evidence="2 4">
    <name type="scientific">Lactococcus garvieae</name>
    <dbReference type="NCBI Taxonomy" id="1363"/>
    <lineage>
        <taxon>Bacteria</taxon>
        <taxon>Bacillati</taxon>
        <taxon>Bacillota</taxon>
        <taxon>Bacilli</taxon>
        <taxon>Lactobacillales</taxon>
        <taxon>Streptococcaceae</taxon>
        <taxon>Lactococcus</taxon>
    </lineage>
</organism>
<gene>
    <name evidence="3" type="ORF">PWF74_04030</name>
    <name evidence="2" type="ORF">QHR29_01230</name>
</gene>
<dbReference type="RefSeq" id="WP_080567130.1">
    <property type="nucleotide sequence ID" value="NZ_AP026069.1"/>
</dbReference>
<sequence length="44" mass="5370">MNRKYKKLFIFFGKTLFYFAVILILLYLYSYSKTGGAHFIYNEF</sequence>
<accession>A0AA43PCV6</accession>
<keyword evidence="1" id="KW-1133">Transmembrane helix</keyword>
<evidence type="ECO:0000313" key="2">
    <source>
        <dbReference type="EMBL" id="MDH7959100.1"/>
    </source>
</evidence>
<dbReference type="Proteomes" id="UP001157396">
    <property type="component" value="Unassembled WGS sequence"/>
</dbReference>
<name>A0AA43PCV6_9LACT</name>
<evidence type="ECO:0000256" key="1">
    <source>
        <dbReference type="SAM" id="Phobius"/>
    </source>
</evidence>
<evidence type="ECO:0000313" key="4">
    <source>
        <dbReference type="Proteomes" id="UP001157396"/>
    </source>
</evidence>
<dbReference type="Pfam" id="PF12459">
    <property type="entry name" value="DltX"/>
    <property type="match status" value="1"/>
</dbReference>
<reference evidence="3" key="1">
    <citation type="submission" date="2023-02" db="EMBL/GenBank/DDBJ databases">
        <title>Comparative genomics and fermentation flavor characterization of five lactic acid bacteria reveal flavor biosynthesis metabolic pathways in fermented muskmelon puree.</title>
        <authorList>
            <person name="Yuan L."/>
            <person name="Li M."/>
            <person name="Xu X."/>
            <person name="Lao F."/>
            <person name="Wu J."/>
        </authorList>
    </citation>
    <scope>NUCLEOTIDE SEQUENCE</scope>
    <source>
        <strain evidence="3">Pa-2</strain>
    </source>
</reference>
<protein>
    <submittedName>
        <fullName evidence="2">Teichoic acid D-Ala incorporation-associated protein DltX</fullName>
    </submittedName>
</protein>
<dbReference type="Proteomes" id="UP001217324">
    <property type="component" value="Chromosome"/>
</dbReference>
<evidence type="ECO:0000313" key="3">
    <source>
        <dbReference type="EMBL" id="WEA14684.1"/>
    </source>
</evidence>
<keyword evidence="1" id="KW-0812">Transmembrane</keyword>
<proteinExistence type="predicted"/>
<dbReference type="EMBL" id="JARYTV010000001">
    <property type="protein sequence ID" value="MDH7959100.1"/>
    <property type="molecule type" value="Genomic_DNA"/>
</dbReference>
<keyword evidence="1" id="KW-0472">Membrane</keyword>
<feature type="transmembrane region" description="Helical" evidence="1">
    <location>
        <begin position="9"/>
        <end position="29"/>
    </location>
</feature>
<dbReference type="InterPro" id="IPR021008">
    <property type="entry name" value="DltX"/>
</dbReference>
<dbReference type="AlphaFoldDB" id="A0AA43PCV6"/>